<gene>
    <name evidence="2" type="ORF">FB474_1199</name>
</gene>
<evidence type="ECO:0000313" key="2">
    <source>
        <dbReference type="EMBL" id="TQL59833.1"/>
    </source>
</evidence>
<dbReference type="Proteomes" id="UP000319514">
    <property type="component" value="Unassembled WGS sequence"/>
</dbReference>
<dbReference type="OrthoDB" id="4248066at2"/>
<feature type="domain" description="NAD(P)-binding" evidence="1">
    <location>
        <begin position="7"/>
        <end position="192"/>
    </location>
</feature>
<name>A0A542ZHJ8_9MICO</name>
<dbReference type="CDD" id="cd05243">
    <property type="entry name" value="SDR_a5"/>
    <property type="match status" value="1"/>
</dbReference>
<dbReference type="EMBL" id="VFOQ01000001">
    <property type="protein sequence ID" value="TQL59833.1"/>
    <property type="molecule type" value="Genomic_DNA"/>
</dbReference>
<reference evidence="2 3" key="1">
    <citation type="submission" date="2019-06" db="EMBL/GenBank/DDBJ databases">
        <title>Sequencing the genomes of 1000 actinobacteria strains.</title>
        <authorList>
            <person name="Klenk H.-P."/>
        </authorList>
    </citation>
    <scope>NUCLEOTIDE SEQUENCE [LARGE SCALE GENOMIC DNA]</scope>
    <source>
        <strain evidence="2 3">DSM 18082</strain>
    </source>
</reference>
<comment type="caution">
    <text evidence="2">The sequence shown here is derived from an EMBL/GenBank/DDBJ whole genome shotgun (WGS) entry which is preliminary data.</text>
</comment>
<evidence type="ECO:0000313" key="3">
    <source>
        <dbReference type="Proteomes" id="UP000319514"/>
    </source>
</evidence>
<dbReference type="SUPFAM" id="SSF51735">
    <property type="entry name" value="NAD(P)-binding Rossmann-fold domains"/>
    <property type="match status" value="1"/>
</dbReference>
<keyword evidence="3" id="KW-1185">Reference proteome</keyword>
<dbReference type="Gene3D" id="3.40.50.720">
    <property type="entry name" value="NAD(P)-binding Rossmann-like Domain"/>
    <property type="match status" value="1"/>
</dbReference>
<proteinExistence type="predicted"/>
<dbReference type="PANTHER" id="PTHR15020:SF50">
    <property type="entry name" value="UPF0659 PROTEIN YMR090W"/>
    <property type="match status" value="1"/>
</dbReference>
<protein>
    <submittedName>
        <fullName evidence="2">Nucleoside-diphosphate-sugar epimerase</fullName>
    </submittedName>
</protein>
<evidence type="ECO:0000259" key="1">
    <source>
        <dbReference type="Pfam" id="PF13460"/>
    </source>
</evidence>
<dbReference type="InterPro" id="IPR036291">
    <property type="entry name" value="NAD(P)-bd_dom_sf"/>
</dbReference>
<dbReference type="Pfam" id="PF13460">
    <property type="entry name" value="NAD_binding_10"/>
    <property type="match status" value="1"/>
</dbReference>
<dbReference type="AlphaFoldDB" id="A0A542ZHJ8"/>
<organism evidence="2 3">
    <name type="scientific">Oryzihumus leptocrescens</name>
    <dbReference type="NCBI Taxonomy" id="297536"/>
    <lineage>
        <taxon>Bacteria</taxon>
        <taxon>Bacillati</taxon>
        <taxon>Actinomycetota</taxon>
        <taxon>Actinomycetes</taxon>
        <taxon>Micrococcales</taxon>
        <taxon>Intrasporangiaceae</taxon>
        <taxon>Oryzihumus</taxon>
    </lineage>
</organism>
<dbReference type="InterPro" id="IPR016040">
    <property type="entry name" value="NAD(P)-bd_dom"/>
</dbReference>
<dbReference type="PANTHER" id="PTHR15020">
    <property type="entry name" value="FLAVIN REDUCTASE-RELATED"/>
    <property type="match status" value="1"/>
</dbReference>
<accession>A0A542ZHJ8</accession>
<sequence length="217" mass="22093">MRVVIVGGHGKVGLRLGRLLAERGDDAVGMVRTHDQVADLKAAGVEPLLLDLVAGSVGELAAGLEGADAVVFSAGAGGRGGPQATNAIDGEGAVKVVDAAERAGVRRFLMVSVFMDAGRGRDLPETFENYVRVKRASDVHLAASALAWTILRPGTLTDEPGTGRINLGPAIAYGAVSRDDVAATLAALLAAPGTSGRVLELTEGEVPVAEAVARVGR</sequence>